<accession>A0ABY5DF14</accession>
<proteinExistence type="predicted"/>
<sequence>MIPEATLRKVRSMLAMAEDPSVTEAEAEAFTAKAMKWISEYGIDMAVATAKQPTSDILTDKQVTLPGPRAMAKANLFCLVADAMRCKALRIPKRRGQGDGTQTVHIFGYASDIERFTLVHASLELQMMNGLAQVTPPPRASARKYKTAWCVGFANRVAERIESLEKTAQQEAVPQEAQRSTELVLMDRNRAVQQRVASEYERTVTRRTSVLSSGYGAGAAAGARADIGQSRLSDRAALGR</sequence>
<gene>
    <name evidence="3" type="ORF">NE857_09355</name>
</gene>
<organism evidence="3 4">
    <name type="scientific">Nocardiopsis exhalans</name>
    <dbReference type="NCBI Taxonomy" id="163604"/>
    <lineage>
        <taxon>Bacteria</taxon>
        <taxon>Bacillati</taxon>
        <taxon>Actinomycetota</taxon>
        <taxon>Actinomycetes</taxon>
        <taxon>Streptosporangiales</taxon>
        <taxon>Nocardiopsidaceae</taxon>
        <taxon>Nocardiopsis</taxon>
    </lineage>
</organism>
<evidence type="ECO:0000313" key="3">
    <source>
        <dbReference type="EMBL" id="USY21788.1"/>
    </source>
</evidence>
<protein>
    <submittedName>
        <fullName evidence="3">DUF2786 domain-containing protein</fullName>
    </submittedName>
</protein>
<feature type="domain" description="DUF7168" evidence="2">
    <location>
        <begin position="74"/>
        <end position="180"/>
    </location>
</feature>
<evidence type="ECO:0000259" key="1">
    <source>
        <dbReference type="Pfam" id="PF10979"/>
    </source>
</evidence>
<name>A0ABY5DF14_9ACTN</name>
<keyword evidence="4" id="KW-1185">Reference proteome</keyword>
<dbReference type="Proteomes" id="UP001055940">
    <property type="component" value="Chromosome"/>
</dbReference>
<feature type="domain" description="DUF2786" evidence="1">
    <location>
        <begin position="7"/>
        <end position="45"/>
    </location>
</feature>
<dbReference type="InterPro" id="IPR055592">
    <property type="entry name" value="DUF7168"/>
</dbReference>
<reference evidence="3" key="1">
    <citation type="submission" date="2022-06" db="EMBL/GenBank/DDBJ databases">
        <authorList>
            <person name="Ping M."/>
        </authorList>
    </citation>
    <scope>NUCLEOTIDE SEQUENCE</scope>
    <source>
        <strain evidence="3">JCM11759T</strain>
    </source>
</reference>
<dbReference type="RefSeq" id="WP_254420627.1">
    <property type="nucleotide sequence ID" value="NZ_BAAAJB010000058.1"/>
</dbReference>
<dbReference type="Pfam" id="PF23771">
    <property type="entry name" value="DUF7168"/>
    <property type="match status" value="1"/>
</dbReference>
<evidence type="ECO:0000259" key="2">
    <source>
        <dbReference type="Pfam" id="PF23771"/>
    </source>
</evidence>
<dbReference type="Pfam" id="PF10979">
    <property type="entry name" value="DUF2786"/>
    <property type="match status" value="1"/>
</dbReference>
<dbReference type="EMBL" id="CP099837">
    <property type="protein sequence ID" value="USY21788.1"/>
    <property type="molecule type" value="Genomic_DNA"/>
</dbReference>
<dbReference type="InterPro" id="IPR024498">
    <property type="entry name" value="DUF2786"/>
</dbReference>
<evidence type="ECO:0000313" key="4">
    <source>
        <dbReference type="Proteomes" id="UP001055940"/>
    </source>
</evidence>